<sequence>MSRNPSEAARRLARLSLWMLLVFVVWTIIFILATEPMQRILFGFTPSHPGDTFYIEAWGPWIATTLVWVIPLIVGLVLAVLAAMRGAGKLAWSGIAIHGLLLAFFIIPNVIDRLINL</sequence>
<accession>A0A6B8VJB8</accession>
<organism evidence="2 3">
    <name type="scientific">Corynebacterium comes</name>
    <dbReference type="NCBI Taxonomy" id="2675218"/>
    <lineage>
        <taxon>Bacteria</taxon>
        <taxon>Bacillati</taxon>
        <taxon>Actinomycetota</taxon>
        <taxon>Actinomycetes</taxon>
        <taxon>Mycobacteriales</taxon>
        <taxon>Corynebacteriaceae</taxon>
        <taxon>Corynebacterium</taxon>
    </lineage>
</organism>
<name>A0A6B8VJB8_9CORY</name>
<evidence type="ECO:0000313" key="3">
    <source>
        <dbReference type="Proteomes" id="UP000425178"/>
    </source>
</evidence>
<dbReference type="EMBL" id="CP046453">
    <property type="protein sequence ID" value="QGU04183.1"/>
    <property type="molecule type" value="Genomic_DNA"/>
</dbReference>
<feature type="transmembrane region" description="Helical" evidence="1">
    <location>
        <begin position="12"/>
        <end position="33"/>
    </location>
</feature>
<feature type="transmembrane region" description="Helical" evidence="1">
    <location>
        <begin position="61"/>
        <end position="83"/>
    </location>
</feature>
<keyword evidence="1" id="KW-0812">Transmembrane</keyword>
<dbReference type="Proteomes" id="UP000425178">
    <property type="component" value="Chromosome"/>
</dbReference>
<keyword evidence="1" id="KW-1133">Transmembrane helix</keyword>
<keyword evidence="1" id="KW-0472">Membrane</keyword>
<evidence type="ECO:0000313" key="2">
    <source>
        <dbReference type="EMBL" id="QGU04183.1"/>
    </source>
</evidence>
<evidence type="ECO:0000256" key="1">
    <source>
        <dbReference type="SAM" id="Phobius"/>
    </source>
</evidence>
<dbReference type="AlphaFoldDB" id="A0A6B8VJB8"/>
<proteinExistence type="predicted"/>
<gene>
    <name evidence="2" type="ORF">CETAM_04560</name>
</gene>
<dbReference type="RefSeq" id="WP_156227381.1">
    <property type="nucleotide sequence ID" value="NZ_CP046453.1"/>
</dbReference>
<feature type="transmembrane region" description="Helical" evidence="1">
    <location>
        <begin position="90"/>
        <end position="111"/>
    </location>
</feature>
<dbReference type="KEGG" id="ccoe:CETAM_04560"/>
<keyword evidence="3" id="KW-1185">Reference proteome</keyword>
<reference evidence="2 3" key="1">
    <citation type="journal article" date="2021" name="Int. J. Syst. Evol. Microbiol.">
        <title>Classification of three corynebacterial strains isolated from a small paddock in North Rhine-Westphalia: proposal of &lt;i&gt;Corynebacterium kalinowskii&lt;/i&gt; sp. nov., &lt;i&gt;Corynebacterium comes&lt;/i&gt; sp. nov. and &lt;i&gt;Corynebacterium occultum&lt;/i&gt; sp. nov.</title>
        <authorList>
            <person name="Schaffert L."/>
            <person name="Ruwe M."/>
            <person name="Milse J."/>
            <person name="Hanuschka K."/>
            <person name="Ortseifen V."/>
            <person name="Droste J."/>
            <person name="Brandt D."/>
            <person name="Schl L."/>
            <person name="Kutter Y."/>
            <person name="Vinke S."/>
            <person name="Vieh P."/>
            <person name="Jacob L."/>
            <person name="L N.C."/>
            <person name="Schulte-Berndt E."/>
            <person name="Hain C."/>
            <person name="Linder M."/>
            <person name="Schmidt P."/>
            <person name="Wollenschl L."/>
            <person name="Luttermann T."/>
            <person name="Thieme E."/>
            <person name="Hassa J."/>
            <person name="Haak M."/>
            <person name="Wittchen M."/>
            <person name="Mentz A."/>
            <person name="Persicke M."/>
            <person name="Busche T."/>
            <person name="R C."/>
        </authorList>
    </citation>
    <scope>NUCLEOTIDE SEQUENCE [LARGE SCALE GENOMIC DNA]</scope>
    <source>
        <strain evidence="2 3">2019</strain>
    </source>
</reference>
<protein>
    <submittedName>
        <fullName evidence="2">Uncharacterized protein</fullName>
    </submittedName>
</protein>